<evidence type="ECO:0008006" key="4">
    <source>
        <dbReference type="Google" id="ProtNLM"/>
    </source>
</evidence>
<proteinExistence type="predicted"/>
<dbReference type="KEGG" id="vbo:CKY39_09575"/>
<dbReference type="RefSeq" id="WP_095744266.1">
    <property type="nucleotide sequence ID" value="NZ_CP023284.1"/>
</dbReference>
<keyword evidence="1" id="KW-0732">Signal</keyword>
<dbReference type="AlphaFoldDB" id="A0A250DGE8"/>
<accession>A0A250DGE8</accession>
<dbReference type="EMBL" id="CP023284">
    <property type="protein sequence ID" value="ATA53438.1"/>
    <property type="molecule type" value="Genomic_DNA"/>
</dbReference>
<dbReference type="Proteomes" id="UP000217154">
    <property type="component" value="Chromosome"/>
</dbReference>
<reference evidence="2 3" key="1">
    <citation type="submission" date="2017-09" db="EMBL/GenBank/DDBJ databases">
        <title>The diverse metabolic capabilities of V. boronicumulans make it an excellent choice for continued studies on novel biodegradation.</title>
        <authorList>
            <person name="Sun S."/>
        </authorList>
    </citation>
    <scope>NUCLEOTIDE SEQUENCE [LARGE SCALE GENOMIC DNA]</scope>
    <source>
        <strain evidence="2 3">J1</strain>
    </source>
</reference>
<evidence type="ECO:0000256" key="1">
    <source>
        <dbReference type="SAM" id="SignalP"/>
    </source>
</evidence>
<evidence type="ECO:0000313" key="3">
    <source>
        <dbReference type="Proteomes" id="UP000217154"/>
    </source>
</evidence>
<evidence type="ECO:0000313" key="2">
    <source>
        <dbReference type="EMBL" id="ATA53438.1"/>
    </source>
</evidence>
<gene>
    <name evidence="2" type="ORF">CKY39_09575</name>
</gene>
<protein>
    <recommendedName>
        <fullName evidence="4">DUF2946 domain-containing protein</fullName>
    </recommendedName>
</protein>
<name>A0A250DGE8_9BURK</name>
<feature type="chain" id="PRO_5013281482" description="DUF2946 domain-containing protein" evidence="1">
    <location>
        <begin position="27"/>
        <end position="119"/>
    </location>
</feature>
<organism evidence="2 3">
    <name type="scientific">Variovorax boronicumulans</name>
    <dbReference type="NCBI Taxonomy" id="436515"/>
    <lineage>
        <taxon>Bacteria</taxon>
        <taxon>Pseudomonadati</taxon>
        <taxon>Pseudomonadota</taxon>
        <taxon>Betaproteobacteria</taxon>
        <taxon>Burkholderiales</taxon>
        <taxon>Comamonadaceae</taxon>
        <taxon>Variovorax</taxon>
    </lineage>
</organism>
<sequence>MHALRTFCAMHRLVLAWFTASLLVAGASPLVNPQAMELVCSAAGTVKLIVQGDDGATEVGMAAMDCPLCMVSGPPPATVQVTLPTPLPLGRALQSIPAARLAAATASPLPARGPPTHLS</sequence>
<feature type="signal peptide" evidence="1">
    <location>
        <begin position="1"/>
        <end position="26"/>
    </location>
</feature>